<feature type="domain" description="EAL" evidence="4">
    <location>
        <begin position="872"/>
        <end position="1125"/>
    </location>
</feature>
<dbReference type="CDD" id="cd01948">
    <property type="entry name" value="EAL"/>
    <property type="match status" value="1"/>
</dbReference>
<keyword evidence="7" id="KW-1185">Reference proteome</keyword>
<dbReference type="AlphaFoldDB" id="A0A6C2YLI9"/>
<feature type="domain" description="PAS" evidence="2">
    <location>
        <begin position="331"/>
        <end position="377"/>
    </location>
</feature>
<dbReference type="PANTHER" id="PTHR44757">
    <property type="entry name" value="DIGUANYLATE CYCLASE DGCP"/>
    <property type="match status" value="1"/>
</dbReference>
<dbReference type="InterPro" id="IPR000160">
    <property type="entry name" value="GGDEF_dom"/>
</dbReference>
<evidence type="ECO:0000313" key="7">
    <source>
        <dbReference type="Proteomes" id="UP000464378"/>
    </source>
</evidence>
<evidence type="ECO:0000313" key="6">
    <source>
        <dbReference type="EMBL" id="VIP02244.1"/>
    </source>
</evidence>
<evidence type="ECO:0000259" key="5">
    <source>
        <dbReference type="PROSITE" id="PS50887"/>
    </source>
</evidence>
<dbReference type="Gene3D" id="3.20.20.450">
    <property type="entry name" value="EAL domain"/>
    <property type="match status" value="1"/>
</dbReference>
<evidence type="ECO:0000259" key="4">
    <source>
        <dbReference type="PROSITE" id="PS50883"/>
    </source>
</evidence>
<dbReference type="InterPro" id="IPR035919">
    <property type="entry name" value="EAL_sf"/>
</dbReference>
<dbReference type="Gene3D" id="3.30.70.270">
    <property type="match status" value="1"/>
</dbReference>
<dbReference type="SMART" id="SM00052">
    <property type="entry name" value="EAL"/>
    <property type="match status" value="1"/>
</dbReference>
<dbReference type="Pfam" id="PF13426">
    <property type="entry name" value="PAS_9"/>
    <property type="match status" value="2"/>
</dbReference>
<dbReference type="InterPro" id="IPR001610">
    <property type="entry name" value="PAC"/>
</dbReference>
<feature type="domain" description="PAS" evidence="2">
    <location>
        <begin position="578"/>
        <end position="624"/>
    </location>
</feature>
<name>A0A6C2YLI9_9BACT</name>
<protein>
    <submittedName>
        <fullName evidence="6">Uncharacterized protein</fullName>
    </submittedName>
</protein>
<dbReference type="SUPFAM" id="SSF55073">
    <property type="entry name" value="Nucleotide cyclase"/>
    <property type="match status" value="1"/>
</dbReference>
<organism evidence="6">
    <name type="scientific">Tuwongella immobilis</name>
    <dbReference type="NCBI Taxonomy" id="692036"/>
    <lineage>
        <taxon>Bacteria</taxon>
        <taxon>Pseudomonadati</taxon>
        <taxon>Planctomycetota</taxon>
        <taxon>Planctomycetia</taxon>
        <taxon>Gemmatales</taxon>
        <taxon>Gemmataceae</taxon>
        <taxon>Tuwongella</taxon>
    </lineage>
</organism>
<dbReference type="FunCoup" id="A0A6C2YLI9">
    <property type="interactions" value="2"/>
</dbReference>
<accession>A0A6C2YLI9</accession>
<dbReference type="InterPro" id="IPR035965">
    <property type="entry name" value="PAS-like_dom_sf"/>
</dbReference>
<dbReference type="Gene3D" id="3.30.450.20">
    <property type="entry name" value="PAS domain"/>
    <property type="match status" value="5"/>
</dbReference>
<dbReference type="InterPro" id="IPR052155">
    <property type="entry name" value="Biofilm_reg_signaling"/>
</dbReference>
<dbReference type="InterPro" id="IPR013655">
    <property type="entry name" value="PAS_fold_3"/>
</dbReference>
<dbReference type="SUPFAM" id="SSF141868">
    <property type="entry name" value="EAL domain-like"/>
    <property type="match status" value="1"/>
</dbReference>
<dbReference type="InParanoid" id="A0A6C2YLI9"/>
<dbReference type="Proteomes" id="UP000464378">
    <property type="component" value="Chromosome"/>
</dbReference>
<evidence type="ECO:0000259" key="2">
    <source>
        <dbReference type="PROSITE" id="PS50112"/>
    </source>
</evidence>
<dbReference type="InterPro" id="IPR001633">
    <property type="entry name" value="EAL_dom"/>
</dbReference>
<dbReference type="InterPro" id="IPR043128">
    <property type="entry name" value="Rev_trsase/Diguanyl_cyclase"/>
</dbReference>
<dbReference type="CDD" id="cd01949">
    <property type="entry name" value="GGDEF"/>
    <property type="match status" value="1"/>
</dbReference>
<proteinExistence type="predicted"/>
<dbReference type="Pfam" id="PF08448">
    <property type="entry name" value="PAS_4"/>
    <property type="match status" value="1"/>
</dbReference>
<feature type="domain" description="GGDEF" evidence="5">
    <location>
        <begin position="730"/>
        <end position="863"/>
    </location>
</feature>
<feature type="domain" description="PAC" evidence="3">
    <location>
        <begin position="158"/>
        <end position="209"/>
    </location>
</feature>
<feature type="transmembrane region" description="Helical" evidence="1">
    <location>
        <begin position="20"/>
        <end position="41"/>
    </location>
</feature>
<dbReference type="Pfam" id="PF00563">
    <property type="entry name" value="EAL"/>
    <property type="match status" value="1"/>
</dbReference>
<sequence>MSAPLQPESIWETGVERTTPLRIASIYFGFGLVWILATDMAIWGSDEAHFSEFVAAVGKGVLFVFISACLIFLLLQRAIYRVIRVVQLLRAVIDGTHDAIFLKDLQGRYVLCNSATLKMLGQSESEVLGKTAKDLFHPDSARRLEEHDRFVIQLNEPETTEEHLQFQVAKRVLLTTKAPYRDLNGQVLGVVGIARDITTRKEMELELRRMTTWLQEVSELAHVGGWEYDVRAQMGTWTSESARIFGSSDPEFSRESVERCFTPEDFELLQSTFVKHLNRVGSCEIEFPITNRNGQRRWIRVIGKPVWEHGELHRFRGSLQDITARREDEERIRQLSVAVEQSPATIVITDAQGTIQYANPAFTRVTGYRAEEVLGQNPRILKSGQMSAEFYREMWSTLTAGVVWRGEILNRKKDGSLYWEAASISPLHNDAGVTTHYVAVKEDITARKQIEASLRRSEEQFRAFMEHSPTAAWICDAQGHLEFLSSTCSRILPMIAEPTPGATIQGIFPREIAAMLSSPELANQPTGSVKTTTVSIRQEPDSVREIMVVQFPLPRPDHGIAMGGIAADITELRLAEERLRVLGAAIDSSPNAVFIADRGGIIRWANPAFTQLSGYELAEIVGHTPRILKSGRQTENFYQALWQSILTGRVWTGEIVERHKSGREYIVRQTITPLAGPDGTVAQFVAVQEDITANKQAEAKLRDLVVTDTLTNLLNRSGFRDRLSQSLHSGTHALHFIDLDRFKLVNDALGHLAGDELLRQVAERLRLRIRADDVAARLGGDEFAILQPNVTDPLAASGLAQGILETLSRPFDIFGDEVRIGCSIGITFYPQDGTSSEVLLKNADLAMYQAKQSGRGTFRFFTIELEREVQARIALETELRRALERQEFTLLFQPQVDLVRGELIAAESLLRWQHPVRGLIGPGAFLTVAEESGLILPIGEWVLRAACRQARAWLDANCPIRVAVNISVAQFQRSDLAVLVASILQETQLPPEYLELELTESLLLPDVPESERLIAALSKLGVKLAIDDFGTGYSSLSYLRRLPVDRLKIDRSFVSGLPDNPRDATLVRAITGLGHDLHLRVIAEGIETAEQCRFLRSCGCDEGQGFWFGRPLEAEKIHTAVQNLPPRQPIG</sequence>
<dbReference type="SMART" id="SM00091">
    <property type="entry name" value="PAS"/>
    <property type="match status" value="5"/>
</dbReference>
<dbReference type="SMART" id="SM00086">
    <property type="entry name" value="PAC"/>
    <property type="match status" value="4"/>
</dbReference>
<dbReference type="PROSITE" id="PS50883">
    <property type="entry name" value="EAL"/>
    <property type="match status" value="1"/>
</dbReference>
<feature type="domain" description="PAC" evidence="3">
    <location>
        <begin position="404"/>
        <end position="456"/>
    </location>
</feature>
<dbReference type="InterPro" id="IPR000014">
    <property type="entry name" value="PAS"/>
</dbReference>
<dbReference type="SUPFAM" id="SSF55785">
    <property type="entry name" value="PYP-like sensor domain (PAS domain)"/>
    <property type="match status" value="5"/>
</dbReference>
<dbReference type="RefSeq" id="WP_162657438.1">
    <property type="nucleotide sequence ID" value="NZ_LR593887.1"/>
</dbReference>
<keyword evidence="1" id="KW-1133">Transmembrane helix</keyword>
<dbReference type="InterPro" id="IPR029787">
    <property type="entry name" value="Nucleotide_cyclase"/>
</dbReference>
<dbReference type="PROSITE" id="PS50887">
    <property type="entry name" value="GGDEF"/>
    <property type="match status" value="1"/>
</dbReference>
<keyword evidence="1" id="KW-0812">Transmembrane</keyword>
<dbReference type="Pfam" id="PF08447">
    <property type="entry name" value="PAS_3"/>
    <property type="match status" value="1"/>
</dbReference>
<reference evidence="6" key="1">
    <citation type="submission" date="2019-04" db="EMBL/GenBank/DDBJ databases">
        <authorList>
            <consortium name="Science for Life Laboratories"/>
        </authorList>
    </citation>
    <scope>NUCLEOTIDE SEQUENCE</scope>
    <source>
        <strain evidence="6">MBLW1</strain>
    </source>
</reference>
<feature type="transmembrane region" description="Helical" evidence="1">
    <location>
        <begin position="53"/>
        <end position="75"/>
    </location>
</feature>
<dbReference type="NCBIfam" id="TIGR00254">
    <property type="entry name" value="GGDEF"/>
    <property type="match status" value="1"/>
</dbReference>
<dbReference type="PANTHER" id="PTHR44757:SF2">
    <property type="entry name" value="BIOFILM ARCHITECTURE MAINTENANCE PROTEIN MBAA"/>
    <property type="match status" value="1"/>
</dbReference>
<dbReference type="PROSITE" id="PS50113">
    <property type="entry name" value="PAC"/>
    <property type="match status" value="4"/>
</dbReference>
<dbReference type="PROSITE" id="PS50112">
    <property type="entry name" value="PAS"/>
    <property type="match status" value="3"/>
</dbReference>
<dbReference type="KEGG" id="tim:GMBLW1_17160"/>
<dbReference type="CDD" id="cd00130">
    <property type="entry name" value="PAS"/>
    <property type="match status" value="4"/>
</dbReference>
<feature type="domain" description="PAC" evidence="3">
    <location>
        <begin position="651"/>
        <end position="703"/>
    </location>
</feature>
<dbReference type="NCBIfam" id="TIGR00229">
    <property type="entry name" value="sensory_box"/>
    <property type="match status" value="4"/>
</dbReference>
<keyword evidence="1" id="KW-0472">Membrane</keyword>
<evidence type="ECO:0000256" key="1">
    <source>
        <dbReference type="SAM" id="Phobius"/>
    </source>
</evidence>
<dbReference type="SMART" id="SM00267">
    <property type="entry name" value="GGDEF"/>
    <property type="match status" value="1"/>
</dbReference>
<feature type="domain" description="PAS" evidence="2">
    <location>
        <begin position="85"/>
        <end position="155"/>
    </location>
</feature>
<dbReference type="Pfam" id="PF00990">
    <property type="entry name" value="GGDEF"/>
    <property type="match status" value="1"/>
</dbReference>
<dbReference type="InterPro" id="IPR000700">
    <property type="entry name" value="PAS-assoc_C"/>
</dbReference>
<dbReference type="InterPro" id="IPR013656">
    <property type="entry name" value="PAS_4"/>
</dbReference>
<evidence type="ECO:0000259" key="3">
    <source>
        <dbReference type="PROSITE" id="PS50113"/>
    </source>
</evidence>
<dbReference type="FunFam" id="3.20.20.450:FF:000001">
    <property type="entry name" value="Cyclic di-GMP phosphodiesterase yahA"/>
    <property type="match status" value="1"/>
</dbReference>
<dbReference type="EMBL" id="LR586016">
    <property type="protein sequence ID" value="VIP02244.1"/>
    <property type="molecule type" value="Genomic_DNA"/>
</dbReference>
<feature type="domain" description="PAC" evidence="3">
    <location>
        <begin position="283"/>
        <end position="334"/>
    </location>
</feature>
<gene>
    <name evidence="6" type="ORF">GMBLW1_17160</name>
</gene>
<dbReference type="EMBL" id="LR593887">
    <property type="protein sequence ID" value="VTS00819.1"/>
    <property type="molecule type" value="Genomic_DNA"/>
</dbReference>